<protein>
    <submittedName>
        <fullName evidence="1">Uncharacterized protein</fullName>
    </submittedName>
</protein>
<feature type="non-terminal residue" evidence="1">
    <location>
        <position position="1"/>
    </location>
</feature>
<evidence type="ECO:0000313" key="2">
    <source>
        <dbReference type="Proteomes" id="UP001162640"/>
    </source>
</evidence>
<evidence type="ECO:0000313" key="1">
    <source>
        <dbReference type="EMBL" id="GMH96684.1"/>
    </source>
</evidence>
<reference evidence="2" key="1">
    <citation type="journal article" date="2023" name="Commun. Biol.">
        <title>Genome analysis of Parmales, the sister group of diatoms, reveals the evolutionary specialization of diatoms from phago-mixotrophs to photoautotrophs.</title>
        <authorList>
            <person name="Ban H."/>
            <person name="Sato S."/>
            <person name="Yoshikawa S."/>
            <person name="Yamada K."/>
            <person name="Nakamura Y."/>
            <person name="Ichinomiya M."/>
            <person name="Sato N."/>
            <person name="Blanc-Mathieu R."/>
            <person name="Endo H."/>
            <person name="Kuwata A."/>
            <person name="Ogata H."/>
        </authorList>
    </citation>
    <scope>NUCLEOTIDE SEQUENCE [LARGE SCALE GENOMIC DNA]</scope>
</reference>
<dbReference type="EMBL" id="BLQM01000705">
    <property type="protein sequence ID" value="GMH96684.1"/>
    <property type="molecule type" value="Genomic_DNA"/>
</dbReference>
<feature type="non-terminal residue" evidence="1">
    <location>
        <position position="126"/>
    </location>
</feature>
<sequence length="126" mass="14027">TTSEVGGAKKKSGGYSFAPKRNAGVTWKNRKILAHRKALTVQEKTIGAGFYDVNFKAVEKDVKGVPALERAALAKKKEEERQKTNANLAVRRAQDILAEQSRAEYLKTQLPQKWVQEKETDDNVVG</sequence>
<dbReference type="Proteomes" id="UP001162640">
    <property type="component" value="Unassembled WGS sequence"/>
</dbReference>
<proteinExistence type="predicted"/>
<accession>A0A9W7BZX1</accession>
<name>A0A9W7BZX1_9STRA</name>
<dbReference type="AlphaFoldDB" id="A0A9W7BZX1"/>
<organism evidence="1 2">
    <name type="scientific">Triparma laevis f. inornata</name>
    <dbReference type="NCBI Taxonomy" id="1714386"/>
    <lineage>
        <taxon>Eukaryota</taxon>
        <taxon>Sar</taxon>
        <taxon>Stramenopiles</taxon>
        <taxon>Ochrophyta</taxon>
        <taxon>Bolidophyceae</taxon>
        <taxon>Parmales</taxon>
        <taxon>Triparmaceae</taxon>
        <taxon>Triparma</taxon>
    </lineage>
</organism>
<comment type="caution">
    <text evidence="1">The sequence shown here is derived from an EMBL/GenBank/DDBJ whole genome shotgun (WGS) entry which is preliminary data.</text>
</comment>
<gene>
    <name evidence="1" type="ORF">TL16_g13316</name>
</gene>